<feature type="domain" description="Polyphosphate kinase C-terminal" evidence="11">
    <location>
        <begin position="287"/>
        <end position="447"/>
    </location>
</feature>
<feature type="region of interest" description="Disordered" evidence="7">
    <location>
        <begin position="643"/>
        <end position="696"/>
    </location>
</feature>
<dbReference type="NCBIfam" id="TIGR03705">
    <property type="entry name" value="poly_P_kin"/>
    <property type="match status" value="1"/>
</dbReference>
<dbReference type="InterPro" id="IPR024953">
    <property type="entry name" value="PP_kinase_middle"/>
</dbReference>
<comment type="caution">
    <text evidence="12">The sequence shown here is derived from an EMBL/GenBank/DDBJ whole genome shotgun (WGS) entry which is preliminary data.</text>
</comment>
<comment type="PTM">
    <text evidence="6">An intermediate of this reaction is the autophosphorylated ppk in which a phosphate is covalently linked to a histidine residue through a N-P bond.</text>
</comment>
<dbReference type="GO" id="GO:0006799">
    <property type="term" value="P:polyphosphate biosynthetic process"/>
    <property type="evidence" value="ECO:0007669"/>
    <property type="project" value="InterPro"/>
</dbReference>
<evidence type="ECO:0000256" key="7">
    <source>
        <dbReference type="SAM" id="MobiDB-lite"/>
    </source>
</evidence>
<comment type="function">
    <text evidence="6">Catalyzes the reversible transfer of the terminal phosphate of ATP to form a long-chain polyphosphate (polyP).</text>
</comment>
<dbReference type="Pfam" id="PF13089">
    <property type="entry name" value="PP_kinase_N"/>
    <property type="match status" value="1"/>
</dbReference>
<feature type="domain" description="Polyphosphate kinase C-terminal" evidence="10">
    <location>
        <begin position="458"/>
        <end position="629"/>
    </location>
</feature>
<dbReference type="SUPFAM" id="SSF140356">
    <property type="entry name" value="PPK N-terminal domain-like"/>
    <property type="match status" value="1"/>
</dbReference>
<dbReference type="InterPro" id="IPR025200">
    <property type="entry name" value="PPK_C_dom2"/>
</dbReference>
<dbReference type="SUPFAM" id="SSF56024">
    <property type="entry name" value="Phospholipase D/nuclease"/>
    <property type="match status" value="2"/>
</dbReference>
<accession>A0A9D1SZP4</accession>
<organism evidence="12 13">
    <name type="scientific">Candidatus Aphodoplasma excrementigallinarum</name>
    <dbReference type="NCBI Taxonomy" id="2840673"/>
    <lineage>
        <taxon>Bacteria</taxon>
        <taxon>Bacillati</taxon>
        <taxon>Bacillota</taxon>
        <taxon>Clostridia</taxon>
        <taxon>Eubacteriales</taxon>
        <taxon>Candidatus Aphodoplasma</taxon>
    </lineage>
</organism>
<dbReference type="CDD" id="cd09169">
    <property type="entry name" value="PLDc_PPK1_C2_unchar"/>
    <property type="match status" value="1"/>
</dbReference>
<keyword evidence="1 6" id="KW-0597">Phosphoprotein</keyword>
<keyword evidence="5" id="KW-0067">ATP-binding</keyword>
<dbReference type="PANTHER" id="PTHR30218:SF0">
    <property type="entry name" value="POLYPHOSPHATE KINASE"/>
    <property type="match status" value="1"/>
</dbReference>
<evidence type="ECO:0000313" key="12">
    <source>
        <dbReference type="EMBL" id="HIV02187.1"/>
    </source>
</evidence>
<evidence type="ECO:0000259" key="11">
    <source>
        <dbReference type="Pfam" id="PF17941"/>
    </source>
</evidence>
<dbReference type="Pfam" id="PF02503">
    <property type="entry name" value="PP_kinase"/>
    <property type="match status" value="1"/>
</dbReference>
<evidence type="ECO:0000256" key="1">
    <source>
        <dbReference type="ARBA" id="ARBA00022553"/>
    </source>
</evidence>
<evidence type="ECO:0000256" key="4">
    <source>
        <dbReference type="ARBA" id="ARBA00022777"/>
    </source>
</evidence>
<dbReference type="Gene3D" id="3.30.1840.10">
    <property type="entry name" value="Polyphosphate kinase middle domain"/>
    <property type="match status" value="1"/>
</dbReference>
<name>A0A9D1SZP4_9FIRM</name>
<proteinExistence type="inferred from homology"/>
<reference evidence="12" key="1">
    <citation type="submission" date="2020-10" db="EMBL/GenBank/DDBJ databases">
        <authorList>
            <person name="Gilroy R."/>
        </authorList>
    </citation>
    <scope>NUCLEOTIDE SEQUENCE</scope>
    <source>
        <strain evidence="12">4920</strain>
    </source>
</reference>
<dbReference type="GO" id="GO:0008976">
    <property type="term" value="F:polyphosphate kinase activity"/>
    <property type="evidence" value="ECO:0007669"/>
    <property type="project" value="UniProtKB-EC"/>
</dbReference>
<dbReference type="InterPro" id="IPR036832">
    <property type="entry name" value="PPK_N_dom_sf"/>
</dbReference>
<keyword evidence="2 6" id="KW-0808">Transferase</keyword>
<dbReference type="EC" id="2.7.4.1" evidence="6"/>
<evidence type="ECO:0000256" key="2">
    <source>
        <dbReference type="ARBA" id="ARBA00022679"/>
    </source>
</evidence>
<dbReference type="InterPro" id="IPR036830">
    <property type="entry name" value="PP_kinase_middle_dom_sf"/>
</dbReference>
<dbReference type="InterPro" id="IPR025198">
    <property type="entry name" value="PPK_N_dom"/>
</dbReference>
<dbReference type="Gene3D" id="1.20.58.310">
    <property type="entry name" value="Polyphosphate kinase N-terminal domain"/>
    <property type="match status" value="1"/>
</dbReference>
<evidence type="ECO:0000259" key="9">
    <source>
        <dbReference type="Pfam" id="PF13089"/>
    </source>
</evidence>
<dbReference type="Proteomes" id="UP000886743">
    <property type="component" value="Unassembled WGS sequence"/>
</dbReference>
<feature type="domain" description="Polyphosphate kinase N-terminal" evidence="9">
    <location>
        <begin position="1"/>
        <end position="67"/>
    </location>
</feature>
<comment type="similarity">
    <text evidence="6">Belongs to the polyphosphate kinase 1 (PPK1) family.</text>
</comment>
<keyword evidence="3" id="KW-0547">Nucleotide-binding</keyword>
<dbReference type="PIRSF" id="PIRSF015589">
    <property type="entry name" value="PP_kinase"/>
    <property type="match status" value="1"/>
</dbReference>
<comment type="catalytic activity">
    <reaction evidence="6">
        <text>[phosphate](n) + ATP = [phosphate](n+1) + ADP</text>
        <dbReference type="Rhea" id="RHEA:19573"/>
        <dbReference type="Rhea" id="RHEA-COMP:9859"/>
        <dbReference type="Rhea" id="RHEA-COMP:14280"/>
        <dbReference type="ChEBI" id="CHEBI:16838"/>
        <dbReference type="ChEBI" id="CHEBI:30616"/>
        <dbReference type="ChEBI" id="CHEBI:456216"/>
        <dbReference type="EC" id="2.7.4.1"/>
    </reaction>
</comment>
<gene>
    <name evidence="12" type="primary">ppk1</name>
    <name evidence="12" type="ORF">IAC74_01330</name>
</gene>
<sequence>NLDEFFMVRVGSLYDQSVFRPDETENKCDMTASEQIRAVCQTLPPLLKRKDKCFKAIIRALGDAGIKKINFTKISDANEALLRKYFTSEILPFLSPQLIDNHHPFPFLKNKELYVAVHMESKSDTPRLGLVPIDSQFERIYFINTNQGTYFVLIEELIYHFASDIFTKYTFVDKWLFRVTRNADIDANEALYDQDMDWRDVMQELIKKRRRLAAVRLQVNKPLSDGVIKFFCKNLKLHKQQIFTEQSPFDVSFAFALAQKFAKAKPALLYDTLTPIYPKTIDKSASIIAQAKRRDLLLAYPYHSIKPFIHLLEEAASDPDVTSIKITLYRVAKNSQILSALLTAVENGKDVTAVLELRARFDEQNNIDWSKQLESAGCNILYGLDDYKVHSKLLLITRKENGRPSFITQIGTGNYNEKTAEQYTDLCIITADQQIGAEAFLVFNSLMLGQTVEKTEKLLVAPNCLSNRVLALIDGQIERAKEGKEAQIKVKCNSITDKEIIDKLLEASKAGVKIKLFVRGICCFRAGVEGESENITVKSIVGRYLEHSRIYLFGPDDDCKIYISSADFMTRNTHRRVEVAAPVESEENKKTLIRMLSVIDSDNVKARVMQPDGHYVRFAGDTDIRLDSQRYFFEMFEQEEPPAAAADAPSAAAPDSGVILPPSPDIAEPVLEQTPARETAPSAPQAARPPKNSRGGFWSRFWSWFSND</sequence>
<feature type="domain" description="Polyphosphate kinase middle" evidence="8">
    <location>
        <begin position="79"/>
        <end position="256"/>
    </location>
</feature>
<evidence type="ECO:0000256" key="6">
    <source>
        <dbReference type="RuleBase" id="RU003800"/>
    </source>
</evidence>
<dbReference type="GO" id="GO:0009358">
    <property type="term" value="C:polyphosphate kinase complex"/>
    <property type="evidence" value="ECO:0007669"/>
    <property type="project" value="InterPro"/>
</dbReference>
<dbReference type="InterPro" id="IPR003414">
    <property type="entry name" value="PP_kinase"/>
</dbReference>
<evidence type="ECO:0000256" key="5">
    <source>
        <dbReference type="ARBA" id="ARBA00022840"/>
    </source>
</evidence>
<reference evidence="12" key="2">
    <citation type="journal article" date="2021" name="PeerJ">
        <title>Extensive microbial diversity within the chicken gut microbiome revealed by metagenomics and culture.</title>
        <authorList>
            <person name="Gilroy R."/>
            <person name="Ravi A."/>
            <person name="Getino M."/>
            <person name="Pursley I."/>
            <person name="Horton D.L."/>
            <person name="Alikhan N.F."/>
            <person name="Baker D."/>
            <person name="Gharbi K."/>
            <person name="Hall N."/>
            <person name="Watson M."/>
            <person name="Adriaenssens E.M."/>
            <person name="Foster-Nyarko E."/>
            <person name="Jarju S."/>
            <person name="Secka A."/>
            <person name="Antonio M."/>
            <person name="Oren A."/>
            <person name="Chaudhuri R.R."/>
            <person name="La Ragione R."/>
            <person name="Hildebrand F."/>
            <person name="Pallen M.J."/>
        </authorList>
    </citation>
    <scope>NUCLEOTIDE SEQUENCE</scope>
    <source>
        <strain evidence="12">4920</strain>
    </source>
</reference>
<dbReference type="Pfam" id="PF13090">
    <property type="entry name" value="PP_kinase_C"/>
    <property type="match status" value="1"/>
</dbReference>
<dbReference type="GO" id="GO:0005524">
    <property type="term" value="F:ATP binding"/>
    <property type="evidence" value="ECO:0007669"/>
    <property type="project" value="UniProtKB-KW"/>
</dbReference>
<protein>
    <recommendedName>
        <fullName evidence="6">Polyphosphate kinase</fullName>
        <ecNumber evidence="6">2.7.4.1</ecNumber>
    </recommendedName>
</protein>
<dbReference type="InterPro" id="IPR041108">
    <property type="entry name" value="PP_kinase_C_1"/>
</dbReference>
<dbReference type="SUPFAM" id="SSF143724">
    <property type="entry name" value="PHP14-like"/>
    <property type="match status" value="1"/>
</dbReference>
<feature type="compositionally biased region" description="Low complexity" evidence="7">
    <location>
        <begin position="643"/>
        <end position="656"/>
    </location>
</feature>
<dbReference type="EMBL" id="DVOF01000039">
    <property type="protein sequence ID" value="HIV02187.1"/>
    <property type="molecule type" value="Genomic_DNA"/>
</dbReference>
<dbReference type="PANTHER" id="PTHR30218">
    <property type="entry name" value="POLYPHOSPHATE KINASE"/>
    <property type="match status" value="1"/>
</dbReference>
<feature type="non-terminal residue" evidence="12">
    <location>
        <position position="1"/>
    </location>
</feature>
<keyword evidence="4 12" id="KW-0418">Kinase</keyword>
<dbReference type="AlphaFoldDB" id="A0A9D1SZP4"/>
<evidence type="ECO:0000313" key="13">
    <source>
        <dbReference type="Proteomes" id="UP000886743"/>
    </source>
</evidence>
<evidence type="ECO:0000256" key="3">
    <source>
        <dbReference type="ARBA" id="ARBA00022741"/>
    </source>
</evidence>
<evidence type="ECO:0000259" key="8">
    <source>
        <dbReference type="Pfam" id="PF02503"/>
    </source>
</evidence>
<evidence type="ECO:0000259" key="10">
    <source>
        <dbReference type="Pfam" id="PF13090"/>
    </source>
</evidence>
<dbReference type="Pfam" id="PF17941">
    <property type="entry name" value="PP_kinase_C_1"/>
    <property type="match status" value="1"/>
</dbReference>
<dbReference type="Gene3D" id="3.30.870.10">
    <property type="entry name" value="Endonuclease Chain A"/>
    <property type="match status" value="2"/>
</dbReference>